<dbReference type="PANTHER" id="PTHR16062">
    <property type="entry name" value="SWI/SNF-RELATED"/>
    <property type="match status" value="1"/>
</dbReference>
<feature type="region of interest" description="Disordered" evidence="9">
    <location>
        <begin position="462"/>
        <end position="512"/>
    </location>
</feature>
<proteinExistence type="predicted"/>
<dbReference type="GO" id="GO:0016586">
    <property type="term" value="C:RSC-type complex"/>
    <property type="evidence" value="ECO:0007669"/>
    <property type="project" value="InterPro"/>
</dbReference>
<keyword evidence="6" id="KW-0804">Transcription</keyword>
<dbReference type="Gene3D" id="1.20.920.10">
    <property type="entry name" value="Bromodomain-like"/>
    <property type="match status" value="2"/>
</dbReference>
<keyword evidence="5 8" id="KW-0103">Bromodomain</keyword>
<dbReference type="Proteomes" id="UP000006753">
    <property type="component" value="Unassembled WGS sequence"/>
</dbReference>
<dbReference type="PRINTS" id="PR00503">
    <property type="entry name" value="BROMODOMAIN"/>
</dbReference>
<dbReference type="InterPro" id="IPR001487">
    <property type="entry name" value="Bromodomain"/>
</dbReference>
<evidence type="ECO:0000256" key="7">
    <source>
        <dbReference type="ARBA" id="ARBA00023242"/>
    </source>
</evidence>
<dbReference type="OrthoDB" id="6017at2759"/>
<dbReference type="InterPro" id="IPR036427">
    <property type="entry name" value="Bromodomain-like_sf"/>
</dbReference>
<dbReference type="PANTHER" id="PTHR16062:SF19">
    <property type="entry name" value="PROTEIN POLYBROMO-1"/>
    <property type="match status" value="1"/>
</dbReference>
<feature type="domain" description="Bromo" evidence="10">
    <location>
        <begin position="272"/>
        <end position="352"/>
    </location>
</feature>
<evidence type="ECO:0000256" key="1">
    <source>
        <dbReference type="ARBA" id="ARBA00004123"/>
    </source>
</evidence>
<evidence type="ECO:0000259" key="10">
    <source>
        <dbReference type="PROSITE" id="PS50014"/>
    </source>
</evidence>
<evidence type="ECO:0000256" key="3">
    <source>
        <dbReference type="ARBA" id="ARBA00022853"/>
    </source>
</evidence>
<dbReference type="KEGG" id="mbe:MBM_03983"/>
<comment type="subcellular location">
    <subcellularLocation>
        <location evidence="1">Nucleus</location>
    </subcellularLocation>
</comment>
<organism evidence="11 12">
    <name type="scientific">Marssonina brunnea f. sp. multigermtubi (strain MB_m1)</name>
    <name type="common">Marssonina leaf spot fungus</name>
    <dbReference type="NCBI Taxonomy" id="1072389"/>
    <lineage>
        <taxon>Eukaryota</taxon>
        <taxon>Fungi</taxon>
        <taxon>Dikarya</taxon>
        <taxon>Ascomycota</taxon>
        <taxon>Pezizomycotina</taxon>
        <taxon>Leotiomycetes</taxon>
        <taxon>Helotiales</taxon>
        <taxon>Drepanopezizaceae</taxon>
        <taxon>Drepanopeziza</taxon>
    </lineage>
</organism>
<dbReference type="Pfam" id="PF00439">
    <property type="entry name" value="Bromodomain"/>
    <property type="match status" value="2"/>
</dbReference>
<keyword evidence="3" id="KW-0156">Chromatin regulator</keyword>
<feature type="domain" description="Bromo" evidence="10">
    <location>
        <begin position="81"/>
        <end position="151"/>
    </location>
</feature>
<dbReference type="Pfam" id="PF22994">
    <property type="entry name" value="RSC4_Ig_like"/>
    <property type="match status" value="1"/>
</dbReference>
<feature type="compositionally biased region" description="Low complexity" evidence="9">
    <location>
        <begin position="185"/>
        <end position="196"/>
    </location>
</feature>
<keyword evidence="12" id="KW-1185">Reference proteome</keyword>
<name>K1WZ20_MARBU</name>
<dbReference type="InterPro" id="IPR054551">
    <property type="entry name" value="RSC4_Ig-like"/>
</dbReference>
<dbReference type="GO" id="GO:0006368">
    <property type="term" value="P:transcription elongation by RNA polymerase II"/>
    <property type="evidence" value="ECO:0007669"/>
    <property type="project" value="TreeGrafter"/>
</dbReference>
<dbReference type="GO" id="GO:0006338">
    <property type="term" value="P:chromatin remodeling"/>
    <property type="evidence" value="ECO:0007669"/>
    <property type="project" value="InterPro"/>
</dbReference>
<dbReference type="PROSITE" id="PS50014">
    <property type="entry name" value="BROMODOMAIN_2"/>
    <property type="match status" value="2"/>
</dbReference>
<evidence type="ECO:0000313" key="12">
    <source>
        <dbReference type="Proteomes" id="UP000006753"/>
    </source>
</evidence>
<dbReference type="GO" id="GO:0003682">
    <property type="term" value="F:chromatin binding"/>
    <property type="evidence" value="ECO:0007669"/>
    <property type="project" value="TreeGrafter"/>
</dbReference>
<dbReference type="eggNOG" id="KOG1827">
    <property type="taxonomic scope" value="Eukaryota"/>
</dbReference>
<protein>
    <submittedName>
        <fullName evidence="11">Bromodomain protein</fullName>
    </submittedName>
</protein>
<evidence type="ECO:0000256" key="5">
    <source>
        <dbReference type="ARBA" id="ARBA00023117"/>
    </source>
</evidence>
<evidence type="ECO:0000256" key="2">
    <source>
        <dbReference type="ARBA" id="ARBA00022737"/>
    </source>
</evidence>
<evidence type="ECO:0000256" key="9">
    <source>
        <dbReference type="SAM" id="MobiDB-lite"/>
    </source>
</evidence>
<dbReference type="CDD" id="cd04369">
    <property type="entry name" value="Bromodomain"/>
    <property type="match status" value="2"/>
</dbReference>
<dbReference type="OMA" id="LWTNAYF"/>
<feature type="compositionally biased region" description="Polar residues" evidence="9">
    <location>
        <begin position="224"/>
        <end position="237"/>
    </location>
</feature>
<feature type="region of interest" description="Disordered" evidence="9">
    <location>
        <begin position="185"/>
        <end position="239"/>
    </location>
</feature>
<dbReference type="HOGENOM" id="CLU_012767_0_0_1"/>
<feature type="compositionally biased region" description="Polar residues" evidence="9">
    <location>
        <begin position="467"/>
        <end position="482"/>
    </location>
</feature>
<evidence type="ECO:0000256" key="8">
    <source>
        <dbReference type="PROSITE-ProRule" id="PRU00035"/>
    </source>
</evidence>
<gene>
    <name evidence="11" type="ORF">MBM_03983</name>
</gene>
<feature type="region of interest" description="Disordered" evidence="9">
    <location>
        <begin position="380"/>
        <end position="431"/>
    </location>
</feature>
<dbReference type="SUPFAM" id="SSF47370">
    <property type="entry name" value="Bromodomain"/>
    <property type="match status" value="2"/>
</dbReference>
<dbReference type="SMART" id="SM00297">
    <property type="entry name" value="BROMO"/>
    <property type="match status" value="2"/>
</dbReference>
<keyword evidence="7" id="KW-0539">Nucleus</keyword>
<feature type="compositionally biased region" description="Polar residues" evidence="9">
    <location>
        <begin position="489"/>
        <end position="508"/>
    </location>
</feature>
<keyword evidence="2" id="KW-0677">Repeat</keyword>
<feature type="region of interest" description="Disordered" evidence="9">
    <location>
        <begin position="1"/>
        <end position="40"/>
    </location>
</feature>
<sequence>MDKRKVNGAAPSGEELDDRAAKRRKMPGSDLLSQGESPETTTQMGLKLLDTFRQTADKSLVLRVFATDNRTVYPPASSWTNGRLIATPFLTLPSKKQFPDYYEMIKMPIALDTIEAKLKRHEFPNLTTLESYFKRMISNAKEYNTKDSEIYEDSERLRKALSNYMTKHNPAYKLIPGYSAFATPLPTSPAPASTEGAGEEDAPGEADHRVQTTTTKKARGRLPRNSQPQRKSVTPNLPDTRFSVAGYHGLTFQEAQEKFVDDLIAQKEFPEDTIPEYLPFLELPSREEYPDYYEVIDHPVSLRTLKKGTKGIRGKAAATGVSSYQSWGAFEHEASHIWKNAIKFNKDGSPIFLLAHEFKVFFTKVFPEIKKVVPDGAPAISPKISAIPPKTPALPPRIKLKTKSAQPPPKITLRMPGRPSPADSPAPQPIAPAPVAIQAANGTSGRNPFASAVPAPSLDQLERARSASGSVASPTPSHSASVKNEEASRNSPAVQAPLNNFRGSNHAVSTPGIPANGMLPPSTPGQSTTHFNSVGYAQSFNHQAQYTPPNPGFDSKWRQAGKTAADAMITNLCLATHPGLNISRHFRMDLPPSPVMAQQSITINLPSTHYYLQIKPTIAPSLLERQHKLFVTSGTQRLNAMPLIPGHPVDPRHPLFEARLLPGVNRIELELIAALPKGSGKPASGQDVELEKITVFANLLR</sequence>
<dbReference type="STRING" id="1072389.K1WZ20"/>
<evidence type="ECO:0000256" key="4">
    <source>
        <dbReference type="ARBA" id="ARBA00023015"/>
    </source>
</evidence>
<feature type="compositionally biased region" description="Polar residues" evidence="9">
    <location>
        <begin position="31"/>
        <end position="40"/>
    </location>
</feature>
<keyword evidence="4" id="KW-0805">Transcription regulation</keyword>
<dbReference type="InParanoid" id="K1WZ20"/>
<dbReference type="AlphaFoldDB" id="K1WZ20"/>
<feature type="compositionally biased region" description="Pro residues" evidence="9">
    <location>
        <begin position="418"/>
        <end position="431"/>
    </location>
</feature>
<dbReference type="EMBL" id="JH921434">
    <property type="protein sequence ID" value="EKD18211.1"/>
    <property type="molecule type" value="Genomic_DNA"/>
</dbReference>
<evidence type="ECO:0000313" key="11">
    <source>
        <dbReference type="EMBL" id="EKD18211.1"/>
    </source>
</evidence>
<accession>K1WZ20</accession>
<evidence type="ECO:0000256" key="6">
    <source>
        <dbReference type="ARBA" id="ARBA00023163"/>
    </source>
</evidence>
<dbReference type="InterPro" id="IPR037382">
    <property type="entry name" value="Rsc/polybromo"/>
</dbReference>
<reference evidence="11 12" key="1">
    <citation type="journal article" date="2012" name="BMC Genomics">
        <title>Sequencing the genome of Marssonina brunnea reveals fungus-poplar co-evolution.</title>
        <authorList>
            <person name="Zhu S."/>
            <person name="Cao Y.-Z."/>
            <person name="Jiang C."/>
            <person name="Tan B.-Y."/>
            <person name="Wang Z."/>
            <person name="Feng S."/>
            <person name="Zhang L."/>
            <person name="Su X.-H."/>
            <person name="Brejova B."/>
            <person name="Vinar T."/>
            <person name="Xu M."/>
            <person name="Wang M.-X."/>
            <person name="Zhang S.-G."/>
            <person name="Huang M.-R."/>
            <person name="Wu R."/>
            <person name="Zhou Y."/>
        </authorList>
    </citation>
    <scope>NUCLEOTIDE SEQUENCE [LARGE SCALE GENOMIC DNA]</scope>
    <source>
        <strain evidence="11 12">MB_m1</strain>
    </source>
</reference>